<evidence type="ECO:0000313" key="3">
    <source>
        <dbReference type="Proteomes" id="UP000315289"/>
    </source>
</evidence>
<dbReference type="Proteomes" id="UP000315289">
    <property type="component" value="Unassembled WGS sequence"/>
</dbReference>
<sequence length="49" mass="5582">MQESNKNKKIVSDNELERQKMIDGGGTQKYGSKDKSKTKDDNILIDSEH</sequence>
<dbReference type="EMBL" id="VOAH01000010">
    <property type="protein sequence ID" value="TVP40009.1"/>
    <property type="molecule type" value="Genomic_DNA"/>
</dbReference>
<gene>
    <name evidence="2" type="ORF">NARC_100071</name>
</gene>
<evidence type="ECO:0000313" key="2">
    <source>
        <dbReference type="EMBL" id="TVP40009.1"/>
    </source>
</evidence>
<protein>
    <submittedName>
        <fullName evidence="2">Uncharacterized protein</fullName>
    </submittedName>
</protein>
<comment type="caution">
    <text evidence="2">The sequence shown here is derived from an EMBL/GenBank/DDBJ whole genome shotgun (WGS) entry which is preliminary data.</text>
</comment>
<feature type="compositionally biased region" description="Basic and acidic residues" evidence="1">
    <location>
        <begin position="31"/>
        <end position="49"/>
    </location>
</feature>
<feature type="compositionally biased region" description="Basic and acidic residues" evidence="1">
    <location>
        <begin position="10"/>
        <end position="21"/>
    </location>
</feature>
<evidence type="ECO:0000256" key="1">
    <source>
        <dbReference type="SAM" id="MobiDB-lite"/>
    </source>
</evidence>
<organism evidence="2 3">
    <name type="scientific">Candidatus Nitrosocosmicus arcticus</name>
    <dbReference type="NCBI Taxonomy" id="2035267"/>
    <lineage>
        <taxon>Archaea</taxon>
        <taxon>Nitrososphaerota</taxon>
        <taxon>Nitrososphaeria</taxon>
        <taxon>Nitrososphaerales</taxon>
        <taxon>Nitrososphaeraceae</taxon>
        <taxon>Candidatus Nitrosocosmicus</taxon>
    </lineage>
</organism>
<proteinExistence type="predicted"/>
<accession>A0A557STT1</accession>
<feature type="region of interest" description="Disordered" evidence="1">
    <location>
        <begin position="1"/>
        <end position="49"/>
    </location>
</feature>
<dbReference type="RefSeq" id="WP_186434227.1">
    <property type="nucleotide sequence ID" value="NZ_ML675586.1"/>
</dbReference>
<keyword evidence="3" id="KW-1185">Reference proteome</keyword>
<dbReference type="AlphaFoldDB" id="A0A557STT1"/>
<name>A0A557STT1_9ARCH</name>
<reference evidence="2 3" key="1">
    <citation type="journal article" date="2019" name="Front. Microbiol.">
        <title>Ammonia Oxidation by the Arctic Terrestrial Thaumarchaeote Candidatus Nitrosocosmicus arcticus Is Stimulated by Increasing Temperatures.</title>
        <authorList>
            <person name="Alves R.J.E."/>
            <person name="Kerou M."/>
            <person name="Zappe A."/>
            <person name="Bittner R."/>
            <person name="Abby S.S."/>
            <person name="Schmidt H.A."/>
            <person name="Pfeifer K."/>
            <person name="Schleper C."/>
        </authorList>
    </citation>
    <scope>NUCLEOTIDE SEQUENCE [LARGE SCALE GENOMIC DNA]</scope>
    <source>
        <strain evidence="2 3">Kfb</strain>
    </source>
</reference>
<dbReference type="OrthoDB" id="379300at2157"/>